<keyword evidence="2 4" id="KW-0697">Rotamase</keyword>
<dbReference type="InterPro" id="IPR044609">
    <property type="entry name" value="FKBP2/11"/>
</dbReference>
<evidence type="ECO:0000256" key="5">
    <source>
        <dbReference type="RuleBase" id="RU003915"/>
    </source>
</evidence>
<comment type="catalytic activity">
    <reaction evidence="1 4 5">
        <text>[protein]-peptidylproline (omega=180) = [protein]-peptidylproline (omega=0)</text>
        <dbReference type="Rhea" id="RHEA:16237"/>
        <dbReference type="Rhea" id="RHEA-COMP:10747"/>
        <dbReference type="Rhea" id="RHEA-COMP:10748"/>
        <dbReference type="ChEBI" id="CHEBI:83833"/>
        <dbReference type="ChEBI" id="CHEBI:83834"/>
        <dbReference type="EC" id="5.2.1.8"/>
    </reaction>
</comment>
<keyword evidence="7" id="KW-1133">Transmembrane helix</keyword>
<evidence type="ECO:0000256" key="6">
    <source>
        <dbReference type="SAM" id="MobiDB-lite"/>
    </source>
</evidence>
<gene>
    <name evidence="9" type="ORF">GCM10009682_58110</name>
</gene>
<feature type="region of interest" description="Disordered" evidence="6">
    <location>
        <begin position="1"/>
        <end position="29"/>
    </location>
</feature>
<sequence>MSTRVNSKKAPGDAGLGLPPKSERRALGKAAAVRRAKAKRRSKQLRTAGAVLLALIPVALVVAALTGVFDTKDTSLTSTPDASASAGATAGAGAGPQAPQVSLDPALSTKPVVTKGTGDLKELKVTTLVKGTGGAVNAGENITVNYVGVSYKTGEEFDSSWKRNEPATFPIGVGQVIQGWDQGLVGLTVGSRVQLDIPSNLAYGDDASGGRPAGPLRFVVDILSSTPAQ</sequence>
<dbReference type="Gene3D" id="3.10.50.40">
    <property type="match status" value="1"/>
</dbReference>
<evidence type="ECO:0000256" key="3">
    <source>
        <dbReference type="ARBA" id="ARBA00023235"/>
    </source>
</evidence>
<keyword evidence="7" id="KW-0812">Transmembrane</keyword>
<evidence type="ECO:0000256" key="4">
    <source>
        <dbReference type="PROSITE-ProRule" id="PRU00277"/>
    </source>
</evidence>
<dbReference type="PANTHER" id="PTHR45779">
    <property type="entry name" value="PEPTIDYLPROLYL ISOMERASE"/>
    <property type="match status" value="1"/>
</dbReference>
<feature type="transmembrane region" description="Helical" evidence="7">
    <location>
        <begin position="47"/>
        <end position="69"/>
    </location>
</feature>
<evidence type="ECO:0000256" key="1">
    <source>
        <dbReference type="ARBA" id="ARBA00000971"/>
    </source>
</evidence>
<evidence type="ECO:0000259" key="8">
    <source>
        <dbReference type="PROSITE" id="PS50059"/>
    </source>
</evidence>
<dbReference type="PROSITE" id="PS50059">
    <property type="entry name" value="FKBP_PPIASE"/>
    <property type="match status" value="1"/>
</dbReference>
<evidence type="ECO:0000313" key="9">
    <source>
        <dbReference type="EMBL" id="GAA1831917.1"/>
    </source>
</evidence>
<dbReference type="EC" id="5.2.1.8" evidence="5"/>
<accession>A0ABN2MN43</accession>
<dbReference type="Proteomes" id="UP001500218">
    <property type="component" value="Unassembled WGS sequence"/>
</dbReference>
<reference evidence="9 10" key="1">
    <citation type="journal article" date="2019" name="Int. J. Syst. Evol. Microbiol.">
        <title>The Global Catalogue of Microorganisms (GCM) 10K type strain sequencing project: providing services to taxonomists for standard genome sequencing and annotation.</title>
        <authorList>
            <consortium name="The Broad Institute Genomics Platform"/>
            <consortium name="The Broad Institute Genome Sequencing Center for Infectious Disease"/>
            <person name="Wu L."/>
            <person name="Ma J."/>
        </authorList>
    </citation>
    <scope>NUCLEOTIDE SEQUENCE [LARGE SCALE GENOMIC DNA]</scope>
    <source>
        <strain evidence="9 10">JCM 13250</strain>
    </source>
</reference>
<feature type="region of interest" description="Disordered" evidence="6">
    <location>
        <begin position="73"/>
        <end position="106"/>
    </location>
</feature>
<keyword evidence="10" id="KW-1185">Reference proteome</keyword>
<dbReference type="EMBL" id="BAAALT010000271">
    <property type="protein sequence ID" value="GAA1831917.1"/>
    <property type="molecule type" value="Genomic_DNA"/>
</dbReference>
<dbReference type="RefSeq" id="WP_344139186.1">
    <property type="nucleotide sequence ID" value="NZ_BAAALT010000271.1"/>
</dbReference>
<comment type="similarity">
    <text evidence="5">Belongs to the FKBP-type PPIase family.</text>
</comment>
<dbReference type="InterPro" id="IPR046357">
    <property type="entry name" value="PPIase_dom_sf"/>
</dbReference>
<evidence type="ECO:0000313" key="10">
    <source>
        <dbReference type="Proteomes" id="UP001500218"/>
    </source>
</evidence>
<dbReference type="Pfam" id="PF00254">
    <property type="entry name" value="FKBP_C"/>
    <property type="match status" value="1"/>
</dbReference>
<feature type="compositionally biased region" description="Low complexity" evidence="6">
    <location>
        <begin position="77"/>
        <end position="99"/>
    </location>
</feature>
<name>A0ABN2MN43_9ACTN</name>
<evidence type="ECO:0000256" key="7">
    <source>
        <dbReference type="SAM" id="Phobius"/>
    </source>
</evidence>
<keyword evidence="3 4" id="KW-0413">Isomerase</keyword>
<dbReference type="InterPro" id="IPR001179">
    <property type="entry name" value="PPIase_FKBP_dom"/>
</dbReference>
<organism evidence="9 10">
    <name type="scientific">Luedemannella flava</name>
    <dbReference type="NCBI Taxonomy" id="349316"/>
    <lineage>
        <taxon>Bacteria</taxon>
        <taxon>Bacillati</taxon>
        <taxon>Actinomycetota</taxon>
        <taxon>Actinomycetes</taxon>
        <taxon>Micromonosporales</taxon>
        <taxon>Micromonosporaceae</taxon>
        <taxon>Luedemannella</taxon>
    </lineage>
</organism>
<comment type="caution">
    <text evidence="9">The sequence shown here is derived from an EMBL/GenBank/DDBJ whole genome shotgun (WGS) entry which is preliminary data.</text>
</comment>
<dbReference type="SUPFAM" id="SSF54534">
    <property type="entry name" value="FKBP-like"/>
    <property type="match status" value="1"/>
</dbReference>
<proteinExistence type="inferred from homology"/>
<protein>
    <recommendedName>
        <fullName evidence="5">Peptidyl-prolyl cis-trans isomerase</fullName>
        <ecNumber evidence="5">5.2.1.8</ecNumber>
    </recommendedName>
</protein>
<feature type="domain" description="PPIase FKBP-type" evidence="8">
    <location>
        <begin position="139"/>
        <end position="226"/>
    </location>
</feature>
<keyword evidence="7" id="KW-0472">Membrane</keyword>
<evidence type="ECO:0000256" key="2">
    <source>
        <dbReference type="ARBA" id="ARBA00023110"/>
    </source>
</evidence>
<dbReference type="PANTHER" id="PTHR45779:SF7">
    <property type="entry name" value="PEPTIDYLPROLYL ISOMERASE"/>
    <property type="match status" value="1"/>
</dbReference>